<gene>
    <name evidence="5" type="ORF">JD77_01186</name>
</gene>
<dbReference type="EMBL" id="VLKE01000001">
    <property type="protein sequence ID" value="TWH66235.1"/>
    <property type="molecule type" value="Genomic_DNA"/>
</dbReference>
<feature type="domain" description="Thioredoxin" evidence="4">
    <location>
        <begin position="32"/>
        <end position="160"/>
    </location>
</feature>
<accession>A0A562I6A9</accession>
<dbReference type="GO" id="GO:0045454">
    <property type="term" value="P:cell redox homeostasis"/>
    <property type="evidence" value="ECO:0007669"/>
    <property type="project" value="TreeGrafter"/>
</dbReference>
<dbReference type="Gene3D" id="1.25.40.10">
    <property type="entry name" value="Tetratricopeptide repeat domain"/>
    <property type="match status" value="1"/>
</dbReference>
<feature type="compositionally biased region" description="Low complexity" evidence="3">
    <location>
        <begin position="23"/>
        <end position="40"/>
    </location>
</feature>
<evidence type="ECO:0000313" key="6">
    <source>
        <dbReference type="Proteomes" id="UP000319825"/>
    </source>
</evidence>
<keyword evidence="2" id="KW-0676">Redox-active center</keyword>
<dbReference type="Pfam" id="PF00085">
    <property type="entry name" value="Thioredoxin"/>
    <property type="match status" value="1"/>
</dbReference>
<dbReference type="Pfam" id="PF14561">
    <property type="entry name" value="TPR_20"/>
    <property type="match status" value="1"/>
</dbReference>
<dbReference type="SUPFAM" id="SSF52833">
    <property type="entry name" value="Thioredoxin-like"/>
    <property type="match status" value="1"/>
</dbReference>
<name>A0A562I6A9_MICOL</name>
<feature type="compositionally biased region" description="Gly residues" evidence="3">
    <location>
        <begin position="43"/>
        <end position="52"/>
    </location>
</feature>
<dbReference type="RefSeq" id="WP_145773370.1">
    <property type="nucleotide sequence ID" value="NZ_BAAATQ010000002.1"/>
</dbReference>
<dbReference type="Proteomes" id="UP000319825">
    <property type="component" value="Unassembled WGS sequence"/>
</dbReference>
<evidence type="ECO:0000313" key="5">
    <source>
        <dbReference type="EMBL" id="TWH66235.1"/>
    </source>
</evidence>
<comment type="caution">
    <text evidence="5">The sequence shown here is derived from an EMBL/GenBank/DDBJ whole genome shotgun (WGS) entry which is preliminary data.</text>
</comment>
<reference evidence="5 6" key="1">
    <citation type="submission" date="2019-07" db="EMBL/GenBank/DDBJ databases">
        <title>R&amp;d 2014.</title>
        <authorList>
            <person name="Klenk H.-P."/>
        </authorList>
    </citation>
    <scope>NUCLEOTIDE SEQUENCE [LARGE SCALE GENOMIC DNA]</scope>
    <source>
        <strain evidence="5 6">DSM 43868</strain>
    </source>
</reference>
<evidence type="ECO:0000259" key="4">
    <source>
        <dbReference type="PROSITE" id="PS51352"/>
    </source>
</evidence>
<evidence type="ECO:0000256" key="2">
    <source>
        <dbReference type="ARBA" id="ARBA00023284"/>
    </source>
</evidence>
<dbReference type="Gene3D" id="3.40.30.10">
    <property type="entry name" value="Glutaredoxin"/>
    <property type="match status" value="1"/>
</dbReference>
<dbReference type="AlphaFoldDB" id="A0A562I6A9"/>
<feature type="region of interest" description="Disordered" evidence="3">
    <location>
        <begin position="23"/>
        <end position="53"/>
    </location>
</feature>
<dbReference type="CDD" id="cd02956">
    <property type="entry name" value="ybbN"/>
    <property type="match status" value="1"/>
</dbReference>
<dbReference type="GO" id="GO:0015035">
    <property type="term" value="F:protein-disulfide reductase activity"/>
    <property type="evidence" value="ECO:0007669"/>
    <property type="project" value="TreeGrafter"/>
</dbReference>
<keyword evidence="6" id="KW-1185">Reference proteome</keyword>
<proteinExistence type="inferred from homology"/>
<dbReference type="PANTHER" id="PTHR45663">
    <property type="entry name" value="GEO12009P1"/>
    <property type="match status" value="1"/>
</dbReference>
<evidence type="ECO:0000256" key="1">
    <source>
        <dbReference type="ARBA" id="ARBA00008987"/>
    </source>
</evidence>
<dbReference type="OrthoDB" id="5181746at2"/>
<dbReference type="InterPro" id="IPR036249">
    <property type="entry name" value="Thioredoxin-like_sf"/>
</dbReference>
<sequence length="306" mass="31441">MSDPRITSSIFTRGAVDLSALRSTAPTPARPSTPAQAGPPAGAPGGATGGGATVMDVTEATFQSEVLERSLSTPVVVDFWAEWCQPCKQLSPVLERLAVEGGGAWVLAKVDVDANPRLAQMFRVQGIPMVYAVVGGQPVDAFSGVVPEAQLRQWISAVLKAGGVAVAEQVDPRLDEADDALMSGDLDAAEHAYRKILAEAPGDVAAEAGLAQVGLARRVAGADPGAALAAAEADPDDVDAHLLAADIEVLSGQAEAAYARLVGLVRRAAGDDRDKVRQHLVGLFTIAGPDDPAVASARRALASALF</sequence>
<evidence type="ECO:0000256" key="3">
    <source>
        <dbReference type="SAM" id="MobiDB-lite"/>
    </source>
</evidence>
<protein>
    <submittedName>
        <fullName evidence="5">Putative thioredoxin</fullName>
    </submittedName>
</protein>
<dbReference type="GO" id="GO:0005829">
    <property type="term" value="C:cytosol"/>
    <property type="evidence" value="ECO:0007669"/>
    <property type="project" value="TreeGrafter"/>
</dbReference>
<organism evidence="5 6">
    <name type="scientific">Micromonospora olivasterospora</name>
    <dbReference type="NCBI Taxonomy" id="1880"/>
    <lineage>
        <taxon>Bacteria</taxon>
        <taxon>Bacillati</taxon>
        <taxon>Actinomycetota</taxon>
        <taxon>Actinomycetes</taxon>
        <taxon>Micromonosporales</taxon>
        <taxon>Micromonosporaceae</taxon>
        <taxon>Micromonospora</taxon>
    </lineage>
</organism>
<dbReference type="GO" id="GO:0006950">
    <property type="term" value="P:response to stress"/>
    <property type="evidence" value="ECO:0007669"/>
    <property type="project" value="UniProtKB-ARBA"/>
</dbReference>
<dbReference type="PANTHER" id="PTHR45663:SF11">
    <property type="entry name" value="GEO12009P1"/>
    <property type="match status" value="1"/>
</dbReference>
<comment type="similarity">
    <text evidence="1">Belongs to the thioredoxin family.</text>
</comment>
<dbReference type="PROSITE" id="PS51352">
    <property type="entry name" value="THIOREDOXIN_2"/>
    <property type="match status" value="1"/>
</dbReference>
<dbReference type="InterPro" id="IPR011990">
    <property type="entry name" value="TPR-like_helical_dom_sf"/>
</dbReference>
<dbReference type="InterPro" id="IPR013766">
    <property type="entry name" value="Thioredoxin_domain"/>
</dbReference>